<reference evidence="1" key="1">
    <citation type="submission" date="2022-10" db="EMBL/GenBank/DDBJ databases">
        <title>Culturing micro-colonial fungi from biological soil crusts in the Mojave desert and describing Neophaeococcomyces mojavensis, and introducing the new genera and species Taxawa tesnikishii.</title>
        <authorList>
            <person name="Kurbessoian T."/>
            <person name="Stajich J.E."/>
        </authorList>
    </citation>
    <scope>NUCLEOTIDE SEQUENCE</scope>
    <source>
        <strain evidence="1">JES_112</strain>
    </source>
</reference>
<accession>A0ACC3AEC0</accession>
<organism evidence="1 2">
    <name type="scientific">Neophaeococcomyces mojaviensis</name>
    <dbReference type="NCBI Taxonomy" id="3383035"/>
    <lineage>
        <taxon>Eukaryota</taxon>
        <taxon>Fungi</taxon>
        <taxon>Dikarya</taxon>
        <taxon>Ascomycota</taxon>
        <taxon>Pezizomycotina</taxon>
        <taxon>Eurotiomycetes</taxon>
        <taxon>Chaetothyriomycetidae</taxon>
        <taxon>Chaetothyriales</taxon>
        <taxon>Chaetothyriales incertae sedis</taxon>
        <taxon>Neophaeococcomyces</taxon>
    </lineage>
</organism>
<dbReference type="EMBL" id="JAPDRQ010000028">
    <property type="protein sequence ID" value="KAJ9660766.1"/>
    <property type="molecule type" value="Genomic_DNA"/>
</dbReference>
<comment type="caution">
    <text evidence="1">The sequence shown here is derived from an EMBL/GenBank/DDBJ whole genome shotgun (WGS) entry which is preliminary data.</text>
</comment>
<protein>
    <submittedName>
        <fullName evidence="1">Uncharacterized protein</fullName>
    </submittedName>
</protein>
<proteinExistence type="predicted"/>
<keyword evidence="2" id="KW-1185">Reference proteome</keyword>
<evidence type="ECO:0000313" key="1">
    <source>
        <dbReference type="EMBL" id="KAJ9660766.1"/>
    </source>
</evidence>
<name>A0ACC3AEC0_9EURO</name>
<dbReference type="Proteomes" id="UP001172386">
    <property type="component" value="Unassembled WGS sequence"/>
</dbReference>
<sequence>MSRKLILHLDPLPAAITQTATPRPPKRTNGPLTGRGGSTGRRSSRQSTTLSSDHDGEDAIGGHSAPGKKRGYTTDPELKHEDDGTSRKQRRRRQDKDDSPIRTTTHVIGIDVGMTGSGEHTTTSMRYGTDYAGMSAAPERTDASLVTAEMDWPKARGKYEKIPSMVALREDNQNHSAFSSDNSDFFGFNIPKNAVRRSFFKASLNQAARPSRFDDPVLKDNLSQKLVNMGDLTRSRTAMVAALKHLRSIHLKKVANRMGGENAVEDVKFIYVITHPAAYDEIAKYNLVEMAKEAGYENRLGDEIHLLSEAYAAGMASFVSCRTAQRSDAWRTYFKQNSIITILDLGGLTGDCISLKIKSNDPNLVLEEASVTMGGKCGTAAIHCRLLKALAEKFGLAFTSVDSSELVRGTHFFDDCESIIRDFEVGDPNRRHKIVLELAENINHPDVDKDVGEIYLRGHEIQTAIDGTLHYAKELLKDQWQQVRQKEQVIVDTTIITGGGSIGDVLDTTKPQLLKELAGKFFLSLVEVNNDGSLYHIPIYAFDGVGPRFATTNQRGVNGIATITISVADDFSDYLKKKLRKRLRDEGGNRTYMDAKINLSINQDGRMYFEALHGRAALGKGALRMDDTRMAPETLRIDA</sequence>
<gene>
    <name evidence="1" type="ORF">H2198_002305</name>
</gene>
<evidence type="ECO:0000313" key="2">
    <source>
        <dbReference type="Proteomes" id="UP001172386"/>
    </source>
</evidence>